<dbReference type="EMBL" id="JBHMCY010000052">
    <property type="protein sequence ID" value="MFB9465725.1"/>
    <property type="molecule type" value="Genomic_DNA"/>
</dbReference>
<dbReference type="EC" id="2.3.-.-" evidence="4"/>
<dbReference type="InterPro" id="IPR050879">
    <property type="entry name" value="Acyltransferase_3"/>
</dbReference>
<keyword evidence="2" id="KW-1133">Transmembrane helix</keyword>
<keyword evidence="2" id="KW-0472">Membrane</keyword>
<feature type="transmembrane region" description="Helical" evidence="2">
    <location>
        <begin position="234"/>
        <end position="251"/>
    </location>
</feature>
<feature type="transmembrane region" description="Helical" evidence="2">
    <location>
        <begin position="329"/>
        <end position="351"/>
    </location>
</feature>
<accession>A0ABV5N600</accession>
<gene>
    <name evidence="4" type="ORF">ACFF45_24210</name>
</gene>
<evidence type="ECO:0000259" key="3">
    <source>
        <dbReference type="Pfam" id="PF01757"/>
    </source>
</evidence>
<feature type="transmembrane region" description="Helical" evidence="2">
    <location>
        <begin position="184"/>
        <end position="203"/>
    </location>
</feature>
<evidence type="ECO:0000256" key="2">
    <source>
        <dbReference type="SAM" id="Phobius"/>
    </source>
</evidence>
<keyword evidence="4" id="KW-0012">Acyltransferase</keyword>
<feature type="transmembrane region" description="Helical" evidence="2">
    <location>
        <begin position="271"/>
        <end position="290"/>
    </location>
</feature>
<dbReference type="Proteomes" id="UP001589709">
    <property type="component" value="Unassembled WGS sequence"/>
</dbReference>
<dbReference type="GO" id="GO:0016746">
    <property type="term" value="F:acyltransferase activity"/>
    <property type="evidence" value="ECO:0007669"/>
    <property type="project" value="UniProtKB-KW"/>
</dbReference>
<feature type="compositionally biased region" description="Basic and acidic residues" evidence="1">
    <location>
        <begin position="372"/>
        <end position="382"/>
    </location>
</feature>
<organism evidence="4 5">
    <name type="scientific">Streptomyces cinereospinus</name>
    <dbReference type="NCBI Taxonomy" id="285561"/>
    <lineage>
        <taxon>Bacteria</taxon>
        <taxon>Bacillati</taxon>
        <taxon>Actinomycetota</taxon>
        <taxon>Actinomycetes</taxon>
        <taxon>Kitasatosporales</taxon>
        <taxon>Streptomycetaceae</taxon>
        <taxon>Streptomyces</taxon>
    </lineage>
</organism>
<feature type="region of interest" description="Disordered" evidence="1">
    <location>
        <begin position="1"/>
        <end position="22"/>
    </location>
</feature>
<dbReference type="PANTHER" id="PTHR23028:SF53">
    <property type="entry name" value="ACYL_TRANSF_3 DOMAIN-CONTAINING PROTEIN"/>
    <property type="match status" value="1"/>
</dbReference>
<dbReference type="RefSeq" id="WP_381348553.1">
    <property type="nucleotide sequence ID" value="NZ_JBHMCY010000052.1"/>
</dbReference>
<dbReference type="Pfam" id="PF01757">
    <property type="entry name" value="Acyl_transf_3"/>
    <property type="match status" value="1"/>
</dbReference>
<comment type="caution">
    <text evidence="4">The sequence shown here is derived from an EMBL/GenBank/DDBJ whole genome shotgun (WGS) entry which is preliminary data.</text>
</comment>
<keyword evidence="4" id="KW-0808">Transferase</keyword>
<sequence>MRRGGRPVRPGTTGGRGAPRERQERGGRIVVLDALRLIAALMVVFYHYVAFGEGWEGPQAQLFPVIFRPSAYGWLGVDLFFMISGFVICMSCWGRSLADFFTSRVIRLFPAYWLAVFATTAVVALVPGGLAPHAWREVLVNLTMLQWPVDVEHVDGVYWTLWAELRFYLLFALVVRRGLTYRRVVAFCCVWATAALLAKGYGPGPVGDLVMAQYCWFFIAGLAFYLIHRFGPNLLLWGIVGLCFAMGQHTAMQTWRRTLQYVGHNVPGWGVAVLITVFFAVMAGVSLGWLRLIDWRWLPAAGALTYPLYLLHESIGWEIFHHLQYRVDRWALLLGTVAGMLLLAHLVHRLVERPVAKRLKRGLNAAFAQVRADDGTGGDRPRGATTPPASGDSGRPVPEPAASEPVSSRSAVTASPRS</sequence>
<name>A0ABV5N600_9ACTN</name>
<feature type="transmembrane region" description="Helical" evidence="2">
    <location>
        <begin position="209"/>
        <end position="227"/>
    </location>
</feature>
<feature type="transmembrane region" description="Helical" evidence="2">
    <location>
        <begin position="297"/>
        <end position="317"/>
    </location>
</feature>
<protein>
    <submittedName>
        <fullName evidence="4">Acyltransferase family protein</fullName>
        <ecNumber evidence="4">2.3.-.-</ecNumber>
    </submittedName>
</protein>
<feature type="domain" description="Acyltransferase 3" evidence="3">
    <location>
        <begin position="32"/>
        <end position="344"/>
    </location>
</feature>
<keyword evidence="5" id="KW-1185">Reference proteome</keyword>
<evidence type="ECO:0000256" key="1">
    <source>
        <dbReference type="SAM" id="MobiDB-lite"/>
    </source>
</evidence>
<feature type="compositionally biased region" description="Polar residues" evidence="1">
    <location>
        <begin position="405"/>
        <end position="418"/>
    </location>
</feature>
<evidence type="ECO:0000313" key="5">
    <source>
        <dbReference type="Proteomes" id="UP001589709"/>
    </source>
</evidence>
<evidence type="ECO:0000313" key="4">
    <source>
        <dbReference type="EMBL" id="MFB9465725.1"/>
    </source>
</evidence>
<feature type="transmembrane region" description="Helical" evidence="2">
    <location>
        <begin position="156"/>
        <end position="175"/>
    </location>
</feature>
<feature type="region of interest" description="Disordered" evidence="1">
    <location>
        <begin position="372"/>
        <end position="418"/>
    </location>
</feature>
<dbReference type="PANTHER" id="PTHR23028">
    <property type="entry name" value="ACETYLTRANSFERASE"/>
    <property type="match status" value="1"/>
</dbReference>
<keyword evidence="2" id="KW-0812">Transmembrane</keyword>
<feature type="transmembrane region" description="Helical" evidence="2">
    <location>
        <begin position="29"/>
        <end position="51"/>
    </location>
</feature>
<reference evidence="4 5" key="1">
    <citation type="submission" date="2024-09" db="EMBL/GenBank/DDBJ databases">
        <authorList>
            <person name="Sun Q."/>
            <person name="Mori K."/>
        </authorList>
    </citation>
    <scope>NUCLEOTIDE SEQUENCE [LARGE SCALE GENOMIC DNA]</scope>
    <source>
        <strain evidence="4 5">JCM 6917</strain>
    </source>
</reference>
<feature type="transmembrane region" description="Helical" evidence="2">
    <location>
        <begin position="71"/>
        <end position="93"/>
    </location>
</feature>
<feature type="transmembrane region" description="Helical" evidence="2">
    <location>
        <begin position="105"/>
        <end position="126"/>
    </location>
</feature>
<dbReference type="InterPro" id="IPR002656">
    <property type="entry name" value="Acyl_transf_3_dom"/>
</dbReference>
<proteinExistence type="predicted"/>